<dbReference type="PANTHER" id="PTHR30349:SF64">
    <property type="entry name" value="PROPHAGE INTEGRASE INTD-RELATED"/>
    <property type="match status" value="1"/>
</dbReference>
<keyword evidence="2" id="KW-0238">DNA-binding</keyword>
<dbReference type="InterPro" id="IPR013762">
    <property type="entry name" value="Integrase-like_cat_sf"/>
</dbReference>
<dbReference type="Pfam" id="PF00589">
    <property type="entry name" value="Phage_integrase"/>
    <property type="match status" value="1"/>
</dbReference>
<dbReference type="Gene3D" id="1.10.443.10">
    <property type="entry name" value="Intergrase catalytic core"/>
    <property type="match status" value="1"/>
</dbReference>
<dbReference type="STRING" id="764299.STRIC_0253"/>
<dbReference type="SUPFAM" id="SSF56349">
    <property type="entry name" value="DNA breaking-rejoining enzymes"/>
    <property type="match status" value="1"/>
</dbReference>
<dbReference type="PANTHER" id="PTHR30349">
    <property type="entry name" value="PHAGE INTEGRASE-RELATED"/>
    <property type="match status" value="1"/>
</dbReference>
<dbReference type="EMBL" id="AEUX02000004">
    <property type="protein sequence ID" value="EHI70371.1"/>
    <property type="molecule type" value="Genomic_DNA"/>
</dbReference>
<evidence type="ECO:0000256" key="2">
    <source>
        <dbReference type="ARBA" id="ARBA00023125"/>
    </source>
</evidence>
<keyword evidence="3" id="KW-0233">DNA recombination</keyword>
<dbReference type="Gene3D" id="1.10.150.130">
    <property type="match status" value="1"/>
</dbReference>
<dbReference type="Proteomes" id="UP000003330">
    <property type="component" value="Unassembled WGS sequence"/>
</dbReference>
<evidence type="ECO:0000256" key="3">
    <source>
        <dbReference type="ARBA" id="ARBA00023172"/>
    </source>
</evidence>
<dbReference type="GO" id="GO:0015074">
    <property type="term" value="P:DNA integration"/>
    <property type="evidence" value="ECO:0007669"/>
    <property type="project" value="InterPro"/>
</dbReference>
<dbReference type="InterPro" id="IPR050090">
    <property type="entry name" value="Tyrosine_recombinase_XerCD"/>
</dbReference>
<comment type="caution">
    <text evidence="5">The sequence shown here is derived from an EMBL/GenBank/DDBJ whole genome shotgun (WGS) entry which is preliminary data.</text>
</comment>
<dbReference type="AlphaFoldDB" id="G5K0X7"/>
<sequence>MDRDTPQSRKKVQKHLNEKISLVSSNSISSDMSVEELFSAYRVEWELTVRNTSKRIFRSIDKNLLKLFPKGCIVNNIDRLLLQKIVNAIFAKNYANETLNKYYTRLKNVYKYGMRIGCITKNEIEFVKYHKNKRVTEVLDSKYLDKKDVKKIVDYFNQRPKNYHHARMVSILYQTGMRYGELCGLREQDIDWENNIIHINGTYDYVTKTKGATKTVNSHRDVVVTDGVLELINETLINNAMKFYKTDNKEKYIFITKSGSPLPLPSFNTVLGKAGESLGFNFKITSHLFRHAHISLLAEMRVPIKQIMDRVGHSDSKMTLEIYSHVTSNMKKELTEKLDNFVL</sequence>
<dbReference type="GO" id="GO:0003677">
    <property type="term" value="F:DNA binding"/>
    <property type="evidence" value="ECO:0007669"/>
    <property type="project" value="UniProtKB-KW"/>
</dbReference>
<accession>G5K0X7</accession>
<proteinExistence type="inferred from homology"/>
<evidence type="ECO:0000259" key="4">
    <source>
        <dbReference type="PROSITE" id="PS51898"/>
    </source>
</evidence>
<protein>
    <submittedName>
        <fullName evidence="5">Site-specific recombinase, phage integrase family</fullName>
    </submittedName>
</protein>
<gene>
    <name evidence="5" type="ORF">STRIC_0253</name>
</gene>
<dbReference type="PROSITE" id="PS51898">
    <property type="entry name" value="TYR_RECOMBINASE"/>
    <property type="match status" value="1"/>
</dbReference>
<feature type="domain" description="Tyr recombinase" evidence="4">
    <location>
        <begin position="139"/>
        <end position="336"/>
    </location>
</feature>
<dbReference type="GO" id="GO:0006310">
    <property type="term" value="P:DNA recombination"/>
    <property type="evidence" value="ECO:0007669"/>
    <property type="project" value="UniProtKB-KW"/>
</dbReference>
<dbReference type="eggNOG" id="COG0582">
    <property type="taxonomic scope" value="Bacteria"/>
</dbReference>
<dbReference type="InterPro" id="IPR010998">
    <property type="entry name" value="Integrase_recombinase_N"/>
</dbReference>
<evidence type="ECO:0000256" key="1">
    <source>
        <dbReference type="ARBA" id="ARBA00008857"/>
    </source>
</evidence>
<organism evidence="5 6">
    <name type="scientific">Streptococcus ictaluri 707-05</name>
    <dbReference type="NCBI Taxonomy" id="764299"/>
    <lineage>
        <taxon>Bacteria</taxon>
        <taxon>Bacillati</taxon>
        <taxon>Bacillota</taxon>
        <taxon>Bacilli</taxon>
        <taxon>Lactobacillales</taxon>
        <taxon>Streptococcaceae</taxon>
        <taxon>Streptococcus</taxon>
    </lineage>
</organism>
<dbReference type="OrthoDB" id="9803188at2"/>
<reference evidence="5 6" key="1">
    <citation type="journal article" date="2014" name="Int. J. Syst. Evol. Microbiol.">
        <title>Phylogenomics and the dynamic genome evolution of the genus Streptococcus.</title>
        <authorList>
            <consortium name="The Broad Institute Genome Sequencing Platform"/>
            <person name="Richards V.P."/>
            <person name="Palmer S.R."/>
            <person name="Pavinski Bitar P.D."/>
            <person name="Qin X."/>
            <person name="Weinstock G.M."/>
            <person name="Highlander S.K."/>
            <person name="Town C.D."/>
            <person name="Burne R.A."/>
            <person name="Stanhope M.J."/>
        </authorList>
    </citation>
    <scope>NUCLEOTIDE SEQUENCE [LARGE SCALE GENOMIC DNA]</scope>
    <source>
        <strain evidence="5 6">707-05</strain>
    </source>
</reference>
<dbReference type="InterPro" id="IPR011010">
    <property type="entry name" value="DNA_brk_join_enz"/>
</dbReference>
<dbReference type="RefSeq" id="WP_008087884.1">
    <property type="nucleotide sequence ID" value="NZ_AEUX02000004.1"/>
</dbReference>
<evidence type="ECO:0000313" key="6">
    <source>
        <dbReference type="Proteomes" id="UP000003330"/>
    </source>
</evidence>
<dbReference type="CDD" id="cd01189">
    <property type="entry name" value="INT_ICEBs1_C_like"/>
    <property type="match status" value="1"/>
</dbReference>
<name>G5K0X7_9STRE</name>
<evidence type="ECO:0000313" key="5">
    <source>
        <dbReference type="EMBL" id="EHI70371.1"/>
    </source>
</evidence>
<dbReference type="InterPro" id="IPR002104">
    <property type="entry name" value="Integrase_catalytic"/>
</dbReference>
<comment type="similarity">
    <text evidence="1">Belongs to the 'phage' integrase family.</text>
</comment>
<keyword evidence="6" id="KW-1185">Reference proteome</keyword>